<protein>
    <submittedName>
        <fullName evidence="4">5'-nucleotidase</fullName>
    </submittedName>
</protein>
<dbReference type="PANTHER" id="PTHR11575:SF24">
    <property type="entry name" value="5'-NUCLEOTIDASE"/>
    <property type="match status" value="1"/>
</dbReference>
<keyword evidence="2" id="KW-0547">Nucleotide-binding</keyword>
<dbReference type="Proteomes" id="UP000319040">
    <property type="component" value="Unassembled WGS sequence"/>
</dbReference>
<dbReference type="PANTHER" id="PTHR11575">
    <property type="entry name" value="5'-NUCLEOTIDASE-RELATED"/>
    <property type="match status" value="1"/>
</dbReference>
<comment type="similarity">
    <text evidence="1 2">Belongs to the 5'-nucleotidase family.</text>
</comment>
<dbReference type="Gene3D" id="3.60.21.10">
    <property type="match status" value="1"/>
</dbReference>
<keyword evidence="5" id="KW-1185">Reference proteome</keyword>
<dbReference type="InterPro" id="IPR006179">
    <property type="entry name" value="5_nucleotidase/apyrase"/>
</dbReference>
<dbReference type="GO" id="GO:0046872">
    <property type="term" value="F:metal ion binding"/>
    <property type="evidence" value="ECO:0007669"/>
    <property type="project" value="InterPro"/>
</dbReference>
<evidence type="ECO:0000256" key="1">
    <source>
        <dbReference type="ARBA" id="ARBA00006654"/>
    </source>
</evidence>
<dbReference type="AlphaFoldDB" id="A0A521EL70"/>
<dbReference type="RefSeq" id="WP_142534305.1">
    <property type="nucleotide sequence ID" value="NZ_FXTB01000009.1"/>
</dbReference>
<accession>A0A521EL70</accession>
<dbReference type="PROSITE" id="PS51318">
    <property type="entry name" value="TAT"/>
    <property type="match status" value="1"/>
</dbReference>
<dbReference type="GO" id="GO:0009166">
    <property type="term" value="P:nucleotide catabolic process"/>
    <property type="evidence" value="ECO:0007669"/>
    <property type="project" value="InterPro"/>
</dbReference>
<sequence length="303" mass="33677">MNKDRRRFLKTMALSSVAGLLGLPACRVGNEKQAVLTVLHTNDLHSHIDPFPDNKGKYAGKGGFARRFALIKQVRRANPNVLLLDSGDIFQGTPYFNFYGGELEIKLMSDMQYDASTLGNHEFDNGSAHLAEQIKKAKFPFINSNYNFKNSPLNGLISPYKIFKKGPLKIGVIGLGIELDGLVTPQNFLGTEYLDAISTGDKTAELLKKAEKCHLIIALSHLGYRYKNDKISDVVVAKNTKYIDVILGGHTHTFMDEPVIIANKKNKEVIINQTGWGGINLGRMDFVFDQQKQDAKLLSHALL</sequence>
<dbReference type="GO" id="GO:0008253">
    <property type="term" value="F:5'-nucleotidase activity"/>
    <property type="evidence" value="ECO:0007669"/>
    <property type="project" value="TreeGrafter"/>
</dbReference>
<evidence type="ECO:0000256" key="2">
    <source>
        <dbReference type="RuleBase" id="RU362119"/>
    </source>
</evidence>
<name>A0A521EL70_SACCC</name>
<evidence type="ECO:0000313" key="4">
    <source>
        <dbReference type="EMBL" id="SMO84655.1"/>
    </source>
</evidence>
<dbReference type="CDD" id="cd00845">
    <property type="entry name" value="MPP_UshA_N_like"/>
    <property type="match status" value="1"/>
</dbReference>
<proteinExistence type="inferred from homology"/>
<dbReference type="EMBL" id="FXTB01000009">
    <property type="protein sequence ID" value="SMO84655.1"/>
    <property type="molecule type" value="Genomic_DNA"/>
</dbReference>
<dbReference type="PRINTS" id="PR01607">
    <property type="entry name" value="APYRASEFAMLY"/>
</dbReference>
<dbReference type="InterPro" id="IPR006311">
    <property type="entry name" value="TAT_signal"/>
</dbReference>
<dbReference type="OrthoDB" id="9775118at2"/>
<dbReference type="GO" id="GO:0030288">
    <property type="term" value="C:outer membrane-bounded periplasmic space"/>
    <property type="evidence" value="ECO:0007669"/>
    <property type="project" value="TreeGrafter"/>
</dbReference>
<dbReference type="PROSITE" id="PS00786">
    <property type="entry name" value="5_NUCLEOTIDASE_2"/>
    <property type="match status" value="1"/>
</dbReference>
<gene>
    <name evidence="4" type="ORF">SAMN06265379_109107</name>
</gene>
<dbReference type="PROSITE" id="PS00785">
    <property type="entry name" value="5_NUCLEOTIDASE_1"/>
    <property type="match status" value="1"/>
</dbReference>
<dbReference type="InterPro" id="IPR004843">
    <property type="entry name" value="Calcineurin-like_PHP"/>
</dbReference>
<dbReference type="InterPro" id="IPR029052">
    <property type="entry name" value="Metallo-depent_PP-like"/>
</dbReference>
<dbReference type="GO" id="GO:0000166">
    <property type="term" value="F:nucleotide binding"/>
    <property type="evidence" value="ECO:0007669"/>
    <property type="project" value="UniProtKB-KW"/>
</dbReference>
<dbReference type="SUPFAM" id="SSF56300">
    <property type="entry name" value="Metallo-dependent phosphatases"/>
    <property type="match status" value="1"/>
</dbReference>
<keyword evidence="2" id="KW-0378">Hydrolase</keyword>
<dbReference type="GO" id="GO:0008768">
    <property type="term" value="F:UDP-sugar diphosphatase activity"/>
    <property type="evidence" value="ECO:0007669"/>
    <property type="project" value="TreeGrafter"/>
</dbReference>
<feature type="domain" description="Calcineurin-like phosphoesterase" evidence="3">
    <location>
        <begin position="37"/>
        <end position="253"/>
    </location>
</feature>
<evidence type="ECO:0000259" key="3">
    <source>
        <dbReference type="Pfam" id="PF00149"/>
    </source>
</evidence>
<evidence type="ECO:0000313" key="5">
    <source>
        <dbReference type="Proteomes" id="UP000319040"/>
    </source>
</evidence>
<dbReference type="InterPro" id="IPR006146">
    <property type="entry name" value="5'-Nucleotdase_CS"/>
</dbReference>
<dbReference type="Pfam" id="PF00149">
    <property type="entry name" value="Metallophos"/>
    <property type="match status" value="1"/>
</dbReference>
<reference evidence="4 5" key="1">
    <citation type="submission" date="2017-05" db="EMBL/GenBank/DDBJ databases">
        <authorList>
            <person name="Varghese N."/>
            <person name="Submissions S."/>
        </authorList>
    </citation>
    <scope>NUCLEOTIDE SEQUENCE [LARGE SCALE GENOMIC DNA]</scope>
    <source>
        <strain evidence="4 5">DSM 27040</strain>
    </source>
</reference>
<organism evidence="4 5">
    <name type="scientific">Saccharicrinis carchari</name>
    <dbReference type="NCBI Taxonomy" id="1168039"/>
    <lineage>
        <taxon>Bacteria</taxon>
        <taxon>Pseudomonadati</taxon>
        <taxon>Bacteroidota</taxon>
        <taxon>Bacteroidia</taxon>
        <taxon>Marinilabiliales</taxon>
        <taxon>Marinilabiliaceae</taxon>
        <taxon>Saccharicrinis</taxon>
    </lineage>
</organism>